<name>A0ACC2XMC6_9TREE</name>
<keyword evidence="2" id="KW-1185">Reference proteome</keyword>
<dbReference type="EMBL" id="JASBWV010000010">
    <property type="protein sequence ID" value="KAJ9124530.1"/>
    <property type="molecule type" value="Genomic_DNA"/>
</dbReference>
<comment type="caution">
    <text evidence="1">The sequence shown here is derived from an EMBL/GenBank/DDBJ whole genome shotgun (WGS) entry which is preliminary data.</text>
</comment>
<accession>A0ACC2XMC6</accession>
<gene>
    <name evidence="1" type="ORF">QFC24_003322</name>
</gene>
<dbReference type="Proteomes" id="UP001234202">
    <property type="component" value="Unassembled WGS sequence"/>
</dbReference>
<evidence type="ECO:0000313" key="2">
    <source>
        <dbReference type="Proteomes" id="UP001234202"/>
    </source>
</evidence>
<protein>
    <submittedName>
        <fullName evidence="1">Uncharacterized protein</fullName>
    </submittedName>
</protein>
<evidence type="ECO:0000313" key="1">
    <source>
        <dbReference type="EMBL" id="KAJ9124530.1"/>
    </source>
</evidence>
<reference evidence="1" key="1">
    <citation type="submission" date="2023-04" db="EMBL/GenBank/DDBJ databases">
        <title>Draft Genome sequencing of Naganishia species isolated from polar environments using Oxford Nanopore Technology.</title>
        <authorList>
            <person name="Leo P."/>
            <person name="Venkateswaran K."/>
        </authorList>
    </citation>
    <scope>NUCLEOTIDE SEQUENCE</scope>
    <source>
        <strain evidence="1">DBVPG 5303</strain>
    </source>
</reference>
<sequence length="849" mass="92391">MSQPTHPDQHQPNLATATGPSQPQSQSSTSVETKSFEFPGTTVSFTHAMVTPGRVEYLNNGFNFTAEGQPFLWTNPTTWKPPAGKMMVKHAVTPDPQQPLSTSTLSDSIQSTRLASSSAVTYDLSTSLQSPSVGDKNDNQQETHFGLYKPSWNWNSSRANTGAPNSIQTGVASSNPPPPILSVSTNQAAVNTELPINRTTLSPSPSTIRTSKELPFGDEGTSHSGLSQPRTLPHTSHGLSNAVKGKRHNVHADRLPILRPLEPFVSNQGPAQTSSFEMQQDMIFANAIKARSLQSTPFGGNAGGQNQPELQFDQHDKQPQVNVSSIYSQLYGQGRNNTSQPFAFDSSVSDVGKQRHDNTSLLHGQRKDVFVIPCSDVASHDLTPCCSSQMTPVYQTSQYDQHLPYGIPDHQYNFPCLVAPSYFSEVYRQSDIHPPTKGNMNQQAIPAAVDYNPSASANNQRVGTIPGITNVPQSAVRAQLQQQSMNSNYVQELSTLRKDDQTVQRSGITDWASIRTKDEGERFIAMLDSKQLARLRRPLQASYVGQYNNPATKWSNVSGEPSLRANDEYVVTLPESAQIFYMLIFHTLHISIHLLDTQTRSQPQGKHSQRVDLTQKTSGSQEHDPGKPLATENEPARLSSAIVQPGSVASNTPDPSSDIVKKAKTKKRASSSLDLGSKRKHRKVKHGASGNPAEATLHATEQSSTSQSSLTQSSTGQSSLESGLNNLKESRKRYLAKDKESRLQPSKSAAESLTGHSSSISDGHLFQKLVDSLQTQSSKQPVPSRVSMSSPPPSTLRLCDQINIHGYDLRTGPRSARMSKQASKTSFEGSDSDSDADIGDISESEDSGE</sequence>
<proteinExistence type="predicted"/>
<organism evidence="1 2">
    <name type="scientific">Naganishia onofrii</name>
    <dbReference type="NCBI Taxonomy" id="1851511"/>
    <lineage>
        <taxon>Eukaryota</taxon>
        <taxon>Fungi</taxon>
        <taxon>Dikarya</taxon>
        <taxon>Basidiomycota</taxon>
        <taxon>Agaricomycotina</taxon>
        <taxon>Tremellomycetes</taxon>
        <taxon>Filobasidiales</taxon>
        <taxon>Filobasidiaceae</taxon>
        <taxon>Naganishia</taxon>
    </lineage>
</organism>